<dbReference type="GO" id="GO:0006508">
    <property type="term" value="P:proteolysis"/>
    <property type="evidence" value="ECO:0007669"/>
    <property type="project" value="UniProtKB-KW"/>
</dbReference>
<sequence>MNLDKKIFDQLEKIYDKDQKNKVIENAISNMGIREASLDRNIINRHDFIFSNEVETKDVTNQKKTGRCWMFAGLNMVRMHIAKKLNMEKFELSESFLYFYDNMEKANLFLQRVIDTKNLDIRDRKVEDVFYSTPEDGGYFEFFYYLIKKYGIVPKNAMGELYHTDQSQFMFYVLENALKKIAMEIRATDDEKEIENLRKEGLSYAYNIFAKSIGKPVENFDFKYYDKDDKYHIEENMTPKAFFDKYVGDFFDGKVKLLNDPRHPYNRILVDKVAKNAVDLDDLVGINVDMDTMSKFAQKSIKNNETMWFACDVDINEDRESGVLDENIFNFDQTFTNFPKMTKEERINSRYSTACHAMNLTGFDKKGKEVKFWKIENSWGEDDGKDGYFSMTDEWFRENTFELIIDKKFLTKKVMEAFDKEKIYYDEFDPMYKMLRNVR</sequence>
<feature type="active site" evidence="5">
    <location>
        <position position="356"/>
    </location>
</feature>
<evidence type="ECO:0000313" key="7">
    <source>
        <dbReference type="Proteomes" id="UP000235658"/>
    </source>
</evidence>
<feature type="active site" evidence="5">
    <location>
        <position position="377"/>
    </location>
</feature>
<dbReference type="InterPro" id="IPR025660">
    <property type="entry name" value="Pept_his_AS"/>
</dbReference>
<evidence type="ECO:0000256" key="3">
    <source>
        <dbReference type="ARBA" id="ARBA00022807"/>
    </source>
</evidence>
<keyword evidence="4 6" id="KW-0031">Aminopeptidase</keyword>
<dbReference type="EMBL" id="PNHP01000003">
    <property type="protein sequence ID" value="PMC81605.1"/>
    <property type="molecule type" value="Genomic_DNA"/>
</dbReference>
<protein>
    <recommendedName>
        <fullName evidence="4">Aminopeptidase</fullName>
    </recommendedName>
</protein>
<dbReference type="AlphaFoldDB" id="A0A2N6UJ66"/>
<reference evidence="6 7" key="1">
    <citation type="submission" date="2017-09" db="EMBL/GenBank/DDBJ databases">
        <title>Bacterial strain isolated from the female urinary microbiota.</title>
        <authorList>
            <person name="Thomas-White K."/>
            <person name="Kumar N."/>
            <person name="Forster S."/>
            <person name="Putonti C."/>
            <person name="Lawley T."/>
            <person name="Wolfe A.J."/>
        </authorList>
    </citation>
    <scope>NUCLEOTIDE SEQUENCE [LARGE SCALE GENOMIC DNA]</scope>
    <source>
        <strain evidence="6 7">UMB0204</strain>
    </source>
</reference>
<dbReference type="Proteomes" id="UP000235658">
    <property type="component" value="Unassembled WGS sequence"/>
</dbReference>
<dbReference type="PIRSF" id="PIRSF005700">
    <property type="entry name" value="PepC"/>
    <property type="match status" value="1"/>
</dbReference>
<evidence type="ECO:0000256" key="2">
    <source>
        <dbReference type="ARBA" id="ARBA00022801"/>
    </source>
</evidence>
<proteinExistence type="inferred from homology"/>
<dbReference type="PROSITE" id="PS00139">
    <property type="entry name" value="THIOL_PROTEASE_CYS"/>
    <property type="match status" value="1"/>
</dbReference>
<keyword evidence="3 4" id="KW-0788">Thiol protease</keyword>
<name>A0A2N6UJ66_9FIRM</name>
<evidence type="ECO:0000313" key="6">
    <source>
        <dbReference type="EMBL" id="PMC81605.1"/>
    </source>
</evidence>
<comment type="similarity">
    <text evidence="4">Belongs to the peptidase C1 family.</text>
</comment>
<dbReference type="Gene3D" id="3.90.70.10">
    <property type="entry name" value="Cysteine proteinases"/>
    <property type="match status" value="1"/>
</dbReference>
<dbReference type="PANTHER" id="PTHR10363">
    <property type="entry name" value="BLEOMYCIN HYDROLASE"/>
    <property type="match status" value="1"/>
</dbReference>
<dbReference type="InterPro" id="IPR004134">
    <property type="entry name" value="Peptidase_C1B"/>
</dbReference>
<keyword evidence="1 4" id="KW-0645">Protease</keyword>
<organism evidence="6 7">
    <name type="scientific">Anaerococcus hydrogenalis</name>
    <dbReference type="NCBI Taxonomy" id="33029"/>
    <lineage>
        <taxon>Bacteria</taxon>
        <taxon>Bacillati</taxon>
        <taxon>Bacillota</taxon>
        <taxon>Tissierellia</taxon>
        <taxon>Tissierellales</taxon>
        <taxon>Peptoniphilaceae</taxon>
        <taxon>Anaerococcus</taxon>
    </lineage>
</organism>
<evidence type="ECO:0000256" key="4">
    <source>
        <dbReference type="PIRNR" id="PIRNR005700"/>
    </source>
</evidence>
<accession>A0A2N6UJ66</accession>
<gene>
    <name evidence="6" type="ORF">CJ192_06130</name>
</gene>
<dbReference type="GeneID" id="84578758"/>
<dbReference type="PANTHER" id="PTHR10363:SF2">
    <property type="entry name" value="BLEOMYCIN HYDROLASE"/>
    <property type="match status" value="1"/>
</dbReference>
<dbReference type="GO" id="GO:0005737">
    <property type="term" value="C:cytoplasm"/>
    <property type="evidence" value="ECO:0007669"/>
    <property type="project" value="TreeGrafter"/>
</dbReference>
<dbReference type="GO" id="GO:0070005">
    <property type="term" value="F:cysteine-type aminopeptidase activity"/>
    <property type="evidence" value="ECO:0007669"/>
    <property type="project" value="InterPro"/>
</dbReference>
<dbReference type="GO" id="GO:0009636">
    <property type="term" value="P:response to toxic substance"/>
    <property type="evidence" value="ECO:0007669"/>
    <property type="project" value="TreeGrafter"/>
</dbReference>
<feature type="active site" evidence="5">
    <location>
        <position position="68"/>
    </location>
</feature>
<keyword evidence="2 4" id="KW-0378">Hydrolase</keyword>
<dbReference type="InterPro" id="IPR000169">
    <property type="entry name" value="Pept_cys_AS"/>
</dbReference>
<comment type="caution">
    <text evidence="6">The sequence shown here is derived from an EMBL/GenBank/DDBJ whole genome shotgun (WGS) entry which is preliminary data.</text>
</comment>
<dbReference type="GO" id="GO:0043418">
    <property type="term" value="P:homocysteine catabolic process"/>
    <property type="evidence" value="ECO:0007669"/>
    <property type="project" value="TreeGrafter"/>
</dbReference>
<dbReference type="InterPro" id="IPR038765">
    <property type="entry name" value="Papain-like_cys_pep_sf"/>
</dbReference>
<evidence type="ECO:0000256" key="5">
    <source>
        <dbReference type="PIRSR" id="PIRSR005700-1"/>
    </source>
</evidence>
<dbReference type="Pfam" id="PF03051">
    <property type="entry name" value="Peptidase_C1_2"/>
    <property type="match status" value="1"/>
</dbReference>
<dbReference type="RefSeq" id="WP_102198143.1">
    <property type="nucleotide sequence ID" value="NZ_PNHP01000003.1"/>
</dbReference>
<evidence type="ECO:0000256" key="1">
    <source>
        <dbReference type="ARBA" id="ARBA00022670"/>
    </source>
</evidence>
<dbReference type="PROSITE" id="PS00639">
    <property type="entry name" value="THIOL_PROTEASE_HIS"/>
    <property type="match status" value="1"/>
</dbReference>
<dbReference type="SUPFAM" id="SSF54001">
    <property type="entry name" value="Cysteine proteinases"/>
    <property type="match status" value="1"/>
</dbReference>